<evidence type="ECO:0000256" key="1">
    <source>
        <dbReference type="SAM" id="Phobius"/>
    </source>
</evidence>
<dbReference type="STRING" id="1291052.FC18_GL001230"/>
<dbReference type="Proteomes" id="UP000051679">
    <property type="component" value="Unassembled WGS sequence"/>
</dbReference>
<evidence type="ECO:0000313" key="4">
    <source>
        <dbReference type="Proteomes" id="UP000051679"/>
    </source>
</evidence>
<dbReference type="InterPro" id="IPR043128">
    <property type="entry name" value="Rev_trsase/Diguanyl_cyclase"/>
</dbReference>
<protein>
    <submittedName>
        <fullName evidence="3">Diguanylate cyclase phosphodiesterase domain-containing protein</fullName>
    </submittedName>
</protein>
<dbReference type="InterPro" id="IPR000160">
    <property type="entry name" value="GGDEF_dom"/>
</dbReference>
<dbReference type="PANTHER" id="PTHR45138">
    <property type="entry name" value="REGULATORY COMPONENTS OF SENSORY TRANSDUCTION SYSTEM"/>
    <property type="match status" value="1"/>
</dbReference>
<dbReference type="EMBL" id="AYYO01000019">
    <property type="protein sequence ID" value="KRM55512.1"/>
    <property type="molecule type" value="Genomic_DNA"/>
</dbReference>
<dbReference type="Pfam" id="PF00990">
    <property type="entry name" value="GGDEF"/>
    <property type="match status" value="1"/>
</dbReference>
<feature type="transmembrane region" description="Helical" evidence="1">
    <location>
        <begin position="177"/>
        <end position="196"/>
    </location>
</feature>
<dbReference type="CDD" id="cd01949">
    <property type="entry name" value="GGDEF"/>
    <property type="match status" value="1"/>
</dbReference>
<dbReference type="PATRIC" id="fig|1291052.5.peg.1248"/>
<dbReference type="PROSITE" id="PS50887">
    <property type="entry name" value="GGDEF"/>
    <property type="match status" value="1"/>
</dbReference>
<keyword evidence="1" id="KW-1133">Transmembrane helix</keyword>
<organism evidence="3 4">
    <name type="scientific">Lacticaseibacillus sharpeae JCM 1186 = DSM 20505</name>
    <dbReference type="NCBI Taxonomy" id="1291052"/>
    <lineage>
        <taxon>Bacteria</taxon>
        <taxon>Bacillati</taxon>
        <taxon>Bacillota</taxon>
        <taxon>Bacilli</taxon>
        <taxon>Lactobacillales</taxon>
        <taxon>Lactobacillaceae</taxon>
        <taxon>Lacticaseibacillus</taxon>
    </lineage>
</organism>
<dbReference type="GO" id="GO:1902201">
    <property type="term" value="P:negative regulation of bacterial-type flagellum-dependent cell motility"/>
    <property type="evidence" value="ECO:0007669"/>
    <property type="project" value="TreeGrafter"/>
</dbReference>
<dbReference type="GO" id="GO:0005886">
    <property type="term" value="C:plasma membrane"/>
    <property type="evidence" value="ECO:0007669"/>
    <property type="project" value="TreeGrafter"/>
</dbReference>
<dbReference type="PANTHER" id="PTHR45138:SF9">
    <property type="entry name" value="DIGUANYLATE CYCLASE DGCM-RELATED"/>
    <property type="match status" value="1"/>
</dbReference>
<feature type="transmembrane region" description="Helical" evidence="1">
    <location>
        <begin position="6"/>
        <end position="26"/>
    </location>
</feature>
<proteinExistence type="predicted"/>
<dbReference type="Gene3D" id="3.30.70.270">
    <property type="match status" value="1"/>
</dbReference>
<dbReference type="InterPro" id="IPR029787">
    <property type="entry name" value="Nucleotide_cyclase"/>
</dbReference>
<dbReference type="SMART" id="SM00267">
    <property type="entry name" value="GGDEF"/>
    <property type="match status" value="1"/>
</dbReference>
<keyword evidence="4" id="KW-1185">Reference proteome</keyword>
<feature type="transmembrane region" description="Helical" evidence="1">
    <location>
        <begin position="46"/>
        <end position="64"/>
    </location>
</feature>
<feature type="transmembrane region" description="Helical" evidence="1">
    <location>
        <begin position="76"/>
        <end position="93"/>
    </location>
</feature>
<dbReference type="NCBIfam" id="TIGR00254">
    <property type="entry name" value="GGDEF"/>
    <property type="match status" value="1"/>
</dbReference>
<dbReference type="RefSeq" id="WP_056975639.1">
    <property type="nucleotide sequence ID" value="NZ_AYYO01000019.1"/>
</dbReference>
<dbReference type="SUPFAM" id="SSF55073">
    <property type="entry name" value="Nucleotide cyclase"/>
    <property type="match status" value="1"/>
</dbReference>
<evidence type="ECO:0000259" key="2">
    <source>
        <dbReference type="PROSITE" id="PS50887"/>
    </source>
</evidence>
<accession>A0A0R1ZKK1</accession>
<comment type="caution">
    <text evidence="3">The sequence shown here is derived from an EMBL/GenBank/DDBJ whole genome shotgun (WGS) entry which is preliminary data.</text>
</comment>
<sequence length="382" mass="43080">MDWTNAAFLFTVITNVAVFFGGISFVDWIWANKAHNSFFKQHGDQIEMALGLLFQVYLLWYYLINHHYNSAALGSHWPALNLMLAVSYIFDLLVASKWQFALSAGVTVIYAVAFAEHFNLLAVVLLAIVIACQWVLSTRGWLFWKNRTKIYLVFGVYGAAAFGSYALLTTVPTAAGFWLRQLLAFAILAVCSYEYFRTLLMRQVQTEYEIEAGATDGLTGINNFGTFNADMQRNYQQFRTDGAQFAIYELDVDWFKRVNDLHGHILGNEVLKQVGQALATFAQEQPAATAYRLGGEEFCLVVYNAQQDADGHWRVATALKQCLDGLTFTDDGTQFGVTVSLGQAEVRPDDLNYLDVYKRADRSLYEAKRAGRNRINIDGVMK</sequence>
<dbReference type="GO" id="GO:0052621">
    <property type="term" value="F:diguanylate cyclase activity"/>
    <property type="evidence" value="ECO:0007669"/>
    <property type="project" value="TreeGrafter"/>
</dbReference>
<feature type="domain" description="GGDEF" evidence="2">
    <location>
        <begin position="243"/>
        <end position="380"/>
    </location>
</feature>
<keyword evidence="1" id="KW-0472">Membrane</keyword>
<name>A0A0R1ZKK1_9LACO</name>
<keyword evidence="1" id="KW-0812">Transmembrane</keyword>
<dbReference type="AlphaFoldDB" id="A0A0R1ZKK1"/>
<dbReference type="OrthoDB" id="9759607at2"/>
<feature type="transmembrane region" description="Helical" evidence="1">
    <location>
        <begin position="150"/>
        <end position="171"/>
    </location>
</feature>
<gene>
    <name evidence="3" type="ORF">FC18_GL001230</name>
</gene>
<dbReference type="GO" id="GO:0043709">
    <property type="term" value="P:cell adhesion involved in single-species biofilm formation"/>
    <property type="evidence" value="ECO:0007669"/>
    <property type="project" value="TreeGrafter"/>
</dbReference>
<dbReference type="InterPro" id="IPR050469">
    <property type="entry name" value="Diguanylate_Cyclase"/>
</dbReference>
<evidence type="ECO:0000313" key="3">
    <source>
        <dbReference type="EMBL" id="KRM55512.1"/>
    </source>
</evidence>
<reference evidence="3 4" key="1">
    <citation type="journal article" date="2015" name="Genome Announc.">
        <title>Expanding the biotechnology potential of lactobacilli through comparative genomics of 213 strains and associated genera.</title>
        <authorList>
            <person name="Sun Z."/>
            <person name="Harris H.M."/>
            <person name="McCann A."/>
            <person name="Guo C."/>
            <person name="Argimon S."/>
            <person name="Zhang W."/>
            <person name="Yang X."/>
            <person name="Jeffery I.B."/>
            <person name="Cooney J.C."/>
            <person name="Kagawa T.F."/>
            <person name="Liu W."/>
            <person name="Song Y."/>
            <person name="Salvetti E."/>
            <person name="Wrobel A."/>
            <person name="Rasinkangas P."/>
            <person name="Parkhill J."/>
            <person name="Rea M.C."/>
            <person name="O'Sullivan O."/>
            <person name="Ritari J."/>
            <person name="Douillard F.P."/>
            <person name="Paul Ross R."/>
            <person name="Yang R."/>
            <person name="Briner A.E."/>
            <person name="Felis G.E."/>
            <person name="de Vos W.M."/>
            <person name="Barrangou R."/>
            <person name="Klaenhammer T.R."/>
            <person name="Caufield P.W."/>
            <person name="Cui Y."/>
            <person name="Zhang H."/>
            <person name="O'Toole P.W."/>
        </authorList>
    </citation>
    <scope>NUCLEOTIDE SEQUENCE [LARGE SCALE GENOMIC DNA]</scope>
    <source>
        <strain evidence="3 4">DSM 20505</strain>
    </source>
</reference>